<evidence type="ECO:0000313" key="4">
    <source>
        <dbReference type="Proteomes" id="UP000664169"/>
    </source>
</evidence>
<gene>
    <name evidence="3" type="ORF">GOMPHAMPRED_004215</name>
</gene>
<accession>A0A8H3IG17</accession>
<keyword evidence="2" id="KW-0732">Signal</keyword>
<dbReference type="Proteomes" id="UP000664169">
    <property type="component" value="Unassembled WGS sequence"/>
</dbReference>
<dbReference type="AlphaFoldDB" id="A0A8H3IG17"/>
<proteinExistence type="predicted"/>
<keyword evidence="4" id="KW-1185">Reference proteome</keyword>
<evidence type="ECO:0000313" key="3">
    <source>
        <dbReference type="EMBL" id="CAF9926692.1"/>
    </source>
</evidence>
<reference evidence="3" key="1">
    <citation type="submission" date="2021-03" db="EMBL/GenBank/DDBJ databases">
        <authorList>
            <person name="Tagirdzhanova G."/>
        </authorList>
    </citation>
    <scope>NUCLEOTIDE SEQUENCE</scope>
</reference>
<evidence type="ECO:0000256" key="2">
    <source>
        <dbReference type="SAM" id="SignalP"/>
    </source>
</evidence>
<dbReference type="EMBL" id="CAJPDQ010000025">
    <property type="protein sequence ID" value="CAF9926692.1"/>
    <property type="molecule type" value="Genomic_DNA"/>
</dbReference>
<organism evidence="3 4">
    <name type="scientific">Gomphillus americanus</name>
    <dbReference type="NCBI Taxonomy" id="1940652"/>
    <lineage>
        <taxon>Eukaryota</taxon>
        <taxon>Fungi</taxon>
        <taxon>Dikarya</taxon>
        <taxon>Ascomycota</taxon>
        <taxon>Pezizomycotina</taxon>
        <taxon>Lecanoromycetes</taxon>
        <taxon>OSLEUM clade</taxon>
        <taxon>Ostropomycetidae</taxon>
        <taxon>Ostropales</taxon>
        <taxon>Graphidaceae</taxon>
        <taxon>Gomphilloideae</taxon>
        <taxon>Gomphillus</taxon>
    </lineage>
</organism>
<protein>
    <recommendedName>
        <fullName evidence="5">Secreted protein</fullName>
    </recommendedName>
</protein>
<evidence type="ECO:0008006" key="5">
    <source>
        <dbReference type="Google" id="ProtNLM"/>
    </source>
</evidence>
<evidence type="ECO:0000256" key="1">
    <source>
        <dbReference type="SAM" id="MobiDB-lite"/>
    </source>
</evidence>
<comment type="caution">
    <text evidence="3">The sequence shown here is derived from an EMBL/GenBank/DDBJ whole genome shotgun (WGS) entry which is preliminary data.</text>
</comment>
<feature type="signal peptide" evidence="2">
    <location>
        <begin position="1"/>
        <end position="21"/>
    </location>
</feature>
<sequence length="233" mass="24720">MRGLFVLPVIVAGLVASVTYTDDLSSTWNSVLQTRILHDYHNLMPRSHQIQRRSGGKPPRARSPSPKPNIAPSPIAKAGVFAHGPAHIKSTTADYPSLPYRYIAPGKIGDEARGHARGTYAAGALPPYSGQLESDKPVKVIAMGHTARVHVATGPGGRGHIQIASPETGLHEFTVPADSTRTESMTSQVPGGAQVRAIVHRPGKAEAFALGAERMASHSGSNELQRRSILVLG</sequence>
<name>A0A8H3IG17_9LECA</name>
<feature type="region of interest" description="Disordered" evidence="1">
    <location>
        <begin position="46"/>
        <end position="75"/>
    </location>
</feature>
<feature type="chain" id="PRO_5034840282" description="Secreted protein" evidence="2">
    <location>
        <begin position="22"/>
        <end position="233"/>
    </location>
</feature>